<dbReference type="Proteomes" id="UP001223547">
    <property type="component" value="Unassembled WGS sequence"/>
</dbReference>
<accession>A0ABT7HAE8</accession>
<evidence type="ECO:0000256" key="2">
    <source>
        <dbReference type="ARBA" id="ARBA00007208"/>
    </source>
</evidence>
<dbReference type="InterPro" id="IPR022792">
    <property type="entry name" value="T2SS_protein-GspN"/>
</dbReference>
<proteinExistence type="inferred from homology"/>
<organism evidence="12 13">
    <name type="scientific">Marinobacter albus</name>
    <dbReference type="NCBI Taxonomy" id="3030833"/>
    <lineage>
        <taxon>Bacteria</taxon>
        <taxon>Pseudomonadati</taxon>
        <taxon>Pseudomonadota</taxon>
        <taxon>Gammaproteobacteria</taxon>
        <taxon>Pseudomonadales</taxon>
        <taxon>Marinobacteraceae</taxon>
        <taxon>Marinobacter</taxon>
    </lineage>
</organism>
<keyword evidence="9 11" id="KW-0472">Membrane</keyword>
<name>A0ABT7HAE8_9GAMM</name>
<dbReference type="EMBL" id="JASSQD010000001">
    <property type="protein sequence ID" value="MDK9557319.1"/>
    <property type="molecule type" value="Genomic_DNA"/>
</dbReference>
<keyword evidence="7 11" id="KW-0812">Transmembrane</keyword>
<feature type="transmembrane region" description="Helical" evidence="11">
    <location>
        <begin position="15"/>
        <end position="40"/>
    </location>
</feature>
<reference evidence="12 13" key="1">
    <citation type="submission" date="2023-05" db="EMBL/GenBank/DDBJ databases">
        <title>Marinobacter albus sp. nov., a marine bacterium isolated from sand in a coastal intertidal zone of huludao.</title>
        <authorList>
            <person name="Deng T."/>
        </authorList>
    </citation>
    <scope>NUCLEOTIDE SEQUENCE [LARGE SCALE GENOMIC DNA]</scope>
    <source>
        <strain evidence="12 13">M216</strain>
    </source>
</reference>
<gene>
    <name evidence="12" type="primary">gspN</name>
    <name evidence="12" type="ORF">QQF73_06730</name>
</gene>
<keyword evidence="13" id="KW-1185">Reference proteome</keyword>
<evidence type="ECO:0000256" key="6">
    <source>
        <dbReference type="ARBA" id="ARBA00022519"/>
    </source>
</evidence>
<dbReference type="Pfam" id="PF01203">
    <property type="entry name" value="T2SSN"/>
    <property type="match status" value="1"/>
</dbReference>
<evidence type="ECO:0000256" key="8">
    <source>
        <dbReference type="ARBA" id="ARBA00022927"/>
    </source>
</evidence>
<dbReference type="RefSeq" id="WP_285367705.1">
    <property type="nucleotide sequence ID" value="NZ_JASSQD010000001.1"/>
</dbReference>
<evidence type="ECO:0000256" key="5">
    <source>
        <dbReference type="ARBA" id="ARBA00022475"/>
    </source>
</evidence>
<keyword evidence="6" id="KW-0997">Cell inner membrane</keyword>
<evidence type="ECO:0000256" key="10">
    <source>
        <dbReference type="ARBA" id="ARBA00030772"/>
    </source>
</evidence>
<evidence type="ECO:0000256" key="7">
    <source>
        <dbReference type="ARBA" id="ARBA00022692"/>
    </source>
</evidence>
<comment type="similarity">
    <text evidence="2">Belongs to the GSP N family.</text>
</comment>
<comment type="subcellular location">
    <subcellularLocation>
        <location evidence="1">Cell inner membrane</location>
    </subcellularLocation>
</comment>
<evidence type="ECO:0000313" key="13">
    <source>
        <dbReference type="Proteomes" id="UP001223547"/>
    </source>
</evidence>
<evidence type="ECO:0000256" key="11">
    <source>
        <dbReference type="SAM" id="Phobius"/>
    </source>
</evidence>
<evidence type="ECO:0000256" key="1">
    <source>
        <dbReference type="ARBA" id="ARBA00004533"/>
    </source>
</evidence>
<keyword evidence="11" id="KW-1133">Transmembrane helix</keyword>
<evidence type="ECO:0000256" key="4">
    <source>
        <dbReference type="ARBA" id="ARBA00022448"/>
    </source>
</evidence>
<keyword evidence="8" id="KW-0653">Protein transport</keyword>
<evidence type="ECO:0000256" key="9">
    <source>
        <dbReference type="ARBA" id="ARBA00023136"/>
    </source>
</evidence>
<sequence>MSDTEPKSFLRPGKVILLVLLGLVVYAGTLVVWIPAGWVWHQASAHVPLPEQVQVRQVSGQVWNGAAGLVVAGYPVRVDWHLGWPSLTDLSLPVDISVASSQSSVEGDVTIGWPERAELNARGQVVVSEFEDLIRRSGGAMIEGNVTVDRLNLVWADGRIARVDGFARWAGGQVTWPMGNQTGQARFPPMQANLDTTQGGIALTVAEQDGTGPAAEASILWNGMMEVQVYKRMVDLAGQPWSESASPDDVVFRVKQPLLPGAR</sequence>
<protein>
    <recommendedName>
        <fullName evidence="3">Type II secretion system protein N</fullName>
    </recommendedName>
    <alternativeName>
        <fullName evidence="10">General secretion pathway protein N</fullName>
    </alternativeName>
</protein>
<keyword evidence="5" id="KW-1003">Cell membrane</keyword>
<evidence type="ECO:0000256" key="3">
    <source>
        <dbReference type="ARBA" id="ARBA00021563"/>
    </source>
</evidence>
<evidence type="ECO:0000313" key="12">
    <source>
        <dbReference type="EMBL" id="MDK9557319.1"/>
    </source>
</evidence>
<comment type="caution">
    <text evidence="12">The sequence shown here is derived from an EMBL/GenBank/DDBJ whole genome shotgun (WGS) entry which is preliminary data.</text>
</comment>
<keyword evidence="4" id="KW-0813">Transport</keyword>